<evidence type="ECO:0000256" key="5">
    <source>
        <dbReference type="SAM" id="SignalP"/>
    </source>
</evidence>
<evidence type="ECO:0000313" key="8">
    <source>
        <dbReference type="Proteomes" id="UP000270856"/>
    </source>
</evidence>
<gene>
    <name evidence="7" type="primary">bamD</name>
    <name evidence="7" type="ORF">EGM88_00985</name>
</gene>
<dbReference type="NCBIfam" id="TIGR03302">
    <property type="entry name" value="OM_YfiO"/>
    <property type="match status" value="1"/>
</dbReference>
<feature type="coiled-coil region" evidence="4">
    <location>
        <begin position="221"/>
        <end position="275"/>
    </location>
</feature>
<dbReference type="Proteomes" id="UP000270856">
    <property type="component" value="Unassembled WGS sequence"/>
</dbReference>
<keyword evidence="8" id="KW-1185">Reference proteome</keyword>
<dbReference type="InterPro" id="IPR039565">
    <property type="entry name" value="BamD-like"/>
</dbReference>
<dbReference type="Pfam" id="PF13525">
    <property type="entry name" value="YfiO"/>
    <property type="match status" value="1"/>
</dbReference>
<evidence type="ECO:0000256" key="2">
    <source>
        <dbReference type="ARBA" id="ARBA00023136"/>
    </source>
</evidence>
<sequence>MFRIKQLGLLVIIGLAFSACSEYQKVLNKGTTEEQYKMATQLFDEGKYNKSINLFEKVIPKYGSKPQMERIQYMVGEANFNTKNYDLAAYYFERFIGNYPESSKIEDATFLAAQSYYMNSPKSSRDQTNTHKALTALQNFIDKFPESDKVEVANKYYDELATRLEKKSFDIAKQYYITEKYQAAIMAFDIFIEDNFGTVFKEDALAYKFLSAYELGMKSTITKKQARLENAIAAYDRLKKNFPESEKLKDFDSKLEELNKELKETKEIYAKYIDNGL</sequence>
<dbReference type="PROSITE" id="PS51257">
    <property type="entry name" value="PROKAR_LIPOPROTEIN"/>
    <property type="match status" value="1"/>
</dbReference>
<keyword evidence="3" id="KW-0998">Cell outer membrane</keyword>
<keyword evidence="2" id="KW-0472">Membrane</keyword>
<evidence type="ECO:0000256" key="4">
    <source>
        <dbReference type="SAM" id="Coils"/>
    </source>
</evidence>
<reference evidence="7 8" key="1">
    <citation type="submission" date="2018-11" db="EMBL/GenBank/DDBJ databases">
        <title>Aureibaculum marinum gen. nov., sp. nov., a member of the family Flavobacteriaceae isolated from the Bohai Sea.</title>
        <authorList>
            <person name="Ji X."/>
        </authorList>
    </citation>
    <scope>NUCLEOTIDE SEQUENCE [LARGE SCALE GENOMIC DNA]</scope>
    <source>
        <strain evidence="7 8">BH-SD17</strain>
    </source>
</reference>
<feature type="domain" description="Outer membrane lipoprotein BamD-like" evidence="6">
    <location>
        <begin position="31"/>
        <end position="224"/>
    </location>
</feature>
<dbReference type="SUPFAM" id="SSF48452">
    <property type="entry name" value="TPR-like"/>
    <property type="match status" value="1"/>
</dbReference>
<dbReference type="EMBL" id="RPFJ01000002">
    <property type="protein sequence ID" value="RPD99872.1"/>
    <property type="molecule type" value="Genomic_DNA"/>
</dbReference>
<dbReference type="Gene3D" id="1.25.40.10">
    <property type="entry name" value="Tetratricopeptide repeat domain"/>
    <property type="match status" value="1"/>
</dbReference>
<dbReference type="AlphaFoldDB" id="A0A3N4NU08"/>
<dbReference type="OrthoDB" id="9770761at2"/>
<accession>A0A3N4NU08</accession>
<keyword evidence="4" id="KW-0175">Coiled coil</keyword>
<feature type="chain" id="PRO_5018065611" evidence="5">
    <location>
        <begin position="22"/>
        <end position="277"/>
    </location>
</feature>
<protein>
    <submittedName>
        <fullName evidence="7">Outer membrane protein assembly factor BamD</fullName>
    </submittedName>
</protein>
<keyword evidence="1 5" id="KW-0732">Signal</keyword>
<organism evidence="7 8">
    <name type="scientific">Aureibaculum marinum</name>
    <dbReference type="NCBI Taxonomy" id="2487930"/>
    <lineage>
        <taxon>Bacteria</taxon>
        <taxon>Pseudomonadati</taxon>
        <taxon>Bacteroidota</taxon>
        <taxon>Flavobacteriia</taxon>
        <taxon>Flavobacteriales</taxon>
        <taxon>Flavobacteriaceae</taxon>
        <taxon>Aureibaculum</taxon>
    </lineage>
</organism>
<evidence type="ECO:0000256" key="3">
    <source>
        <dbReference type="ARBA" id="ARBA00023237"/>
    </source>
</evidence>
<comment type="caution">
    <text evidence="7">The sequence shown here is derived from an EMBL/GenBank/DDBJ whole genome shotgun (WGS) entry which is preliminary data.</text>
</comment>
<dbReference type="InterPro" id="IPR011990">
    <property type="entry name" value="TPR-like_helical_dom_sf"/>
</dbReference>
<evidence type="ECO:0000259" key="6">
    <source>
        <dbReference type="Pfam" id="PF13525"/>
    </source>
</evidence>
<dbReference type="InterPro" id="IPR017689">
    <property type="entry name" value="BamD"/>
</dbReference>
<evidence type="ECO:0000313" key="7">
    <source>
        <dbReference type="EMBL" id="RPD99872.1"/>
    </source>
</evidence>
<name>A0A3N4NU08_9FLAO</name>
<dbReference type="InterPro" id="IPR019734">
    <property type="entry name" value="TPR_rpt"/>
</dbReference>
<dbReference type="RefSeq" id="WP_123896016.1">
    <property type="nucleotide sequence ID" value="NZ_RPFJ01000002.1"/>
</dbReference>
<evidence type="ECO:0000256" key="1">
    <source>
        <dbReference type="ARBA" id="ARBA00022729"/>
    </source>
</evidence>
<dbReference type="Pfam" id="PF13174">
    <property type="entry name" value="TPR_6"/>
    <property type="match status" value="1"/>
</dbReference>
<feature type="signal peptide" evidence="5">
    <location>
        <begin position="1"/>
        <end position="21"/>
    </location>
</feature>
<proteinExistence type="predicted"/>